<dbReference type="InterPro" id="IPR025161">
    <property type="entry name" value="IS402-like_dom"/>
</dbReference>
<dbReference type="Pfam" id="PF01609">
    <property type="entry name" value="DDE_Tnp_1"/>
    <property type="match status" value="1"/>
</dbReference>
<accession>A0A0S3JPF8</accession>
<dbReference type="PANTHER" id="PTHR30007">
    <property type="entry name" value="PHP DOMAIN PROTEIN"/>
    <property type="match status" value="1"/>
</dbReference>
<feature type="domain" description="Insertion element IS402-like" evidence="2">
    <location>
        <begin position="40"/>
        <end position="99"/>
    </location>
</feature>
<gene>
    <name evidence="3" type="ORF">DB34_14030</name>
</gene>
<dbReference type="PANTHER" id="PTHR30007:SF0">
    <property type="entry name" value="TRANSPOSASE"/>
    <property type="match status" value="1"/>
</dbReference>
<dbReference type="InterPro" id="IPR002559">
    <property type="entry name" value="Transposase_11"/>
</dbReference>
<dbReference type="Pfam" id="PF13340">
    <property type="entry name" value="DUF4096"/>
    <property type="match status" value="1"/>
</dbReference>
<evidence type="ECO:0000259" key="1">
    <source>
        <dbReference type="Pfam" id="PF01609"/>
    </source>
</evidence>
<reference evidence="3" key="1">
    <citation type="submission" date="2015-11" db="EMBL/GenBank/DDBJ databases">
        <title>Plasmid sequences of Acetobacter pasteurianus Ab3.</title>
        <authorList>
            <person name="Xia K."/>
            <person name="Li Y."/>
        </authorList>
    </citation>
    <scope>NUCLEOTIDE SEQUENCE</scope>
    <source>
        <strain evidence="3">Ab3</strain>
        <plasmid evidence="3">ApAb3p1</plasmid>
    </source>
</reference>
<geneLocation type="plasmid" evidence="3">
    <name>ApAb3p1</name>
</geneLocation>
<protein>
    <submittedName>
        <fullName evidence="3">Transposase</fullName>
    </submittedName>
</protein>
<dbReference type="AlphaFoldDB" id="A0A0S3JPF8"/>
<evidence type="ECO:0000313" key="3">
    <source>
        <dbReference type="EMBL" id="ALR88282.1"/>
    </source>
</evidence>
<dbReference type="GO" id="GO:0006313">
    <property type="term" value="P:DNA transposition"/>
    <property type="evidence" value="ECO:0007669"/>
    <property type="project" value="InterPro"/>
</dbReference>
<dbReference type="GO" id="GO:0003677">
    <property type="term" value="F:DNA binding"/>
    <property type="evidence" value="ECO:0007669"/>
    <property type="project" value="InterPro"/>
</dbReference>
<dbReference type="RefSeq" id="WP_408737262.1">
    <property type="nucleotide sequence ID" value="NZ_CP013469.1"/>
</dbReference>
<proteinExistence type="predicted"/>
<dbReference type="GO" id="GO:0004803">
    <property type="term" value="F:transposase activity"/>
    <property type="evidence" value="ECO:0007669"/>
    <property type="project" value="InterPro"/>
</dbReference>
<dbReference type="NCBIfam" id="NF033580">
    <property type="entry name" value="transpos_IS5_3"/>
    <property type="match status" value="1"/>
</dbReference>
<organism evidence="3">
    <name type="scientific">Acetobacter pasteurianus</name>
    <name type="common">Acetobacter turbidans</name>
    <dbReference type="NCBI Taxonomy" id="438"/>
    <lineage>
        <taxon>Bacteria</taxon>
        <taxon>Pseudomonadati</taxon>
        <taxon>Pseudomonadota</taxon>
        <taxon>Alphaproteobacteria</taxon>
        <taxon>Acetobacterales</taxon>
        <taxon>Acetobacteraceae</taxon>
        <taxon>Acetobacter</taxon>
    </lineage>
</organism>
<name>A0A0S3JPF8_ACEPA</name>
<sequence length="276" mass="32270">MVLLFLQNHAGCTVTKLRRKTLRFIAHEFFLPHGSFCLHKTRGNSRPREIEFREVINAVRYLVRSGCGWRMLPIHFGHWRTVYGWFRELARRFLFQTIHDVELMLDRERSGREASPSAGVIDSQSIKAPHAKTRGYDAGKKIVGRKRHIAVDTDGRLLMVNLTPADISDSAGAQMILDAIRKRWPWVKHLFADGAYDRLQLMDKAAYLDFVVEVIRRRDGAKGFEVLPRRWVVERTFGWMTRWRRLVRDYERRIDVSQAMIFVAMGANLTRRNAHP</sequence>
<dbReference type="EMBL" id="CP013469">
    <property type="protein sequence ID" value="ALR88282.1"/>
    <property type="molecule type" value="Genomic_DNA"/>
</dbReference>
<evidence type="ECO:0000259" key="2">
    <source>
        <dbReference type="Pfam" id="PF13340"/>
    </source>
</evidence>
<keyword evidence="3" id="KW-0614">Plasmid</keyword>
<feature type="domain" description="Transposase IS4-like" evidence="1">
    <location>
        <begin position="115"/>
        <end position="269"/>
    </location>
</feature>